<feature type="transmembrane region" description="Helical" evidence="2">
    <location>
        <begin position="7"/>
        <end position="27"/>
    </location>
</feature>
<reference evidence="3" key="2">
    <citation type="submission" date="2015-06" db="UniProtKB">
        <authorList>
            <consortium name="EnsemblProtists"/>
        </authorList>
    </citation>
    <scope>IDENTIFICATION</scope>
    <source>
        <strain evidence="3">Pr102</strain>
    </source>
</reference>
<name>H3GIX2_PHYRM</name>
<proteinExistence type="predicted"/>
<feature type="transmembrane region" description="Helical" evidence="2">
    <location>
        <begin position="131"/>
        <end position="152"/>
    </location>
</feature>
<organism evidence="3 4">
    <name type="scientific">Phytophthora ramorum</name>
    <name type="common">Sudden oak death agent</name>
    <dbReference type="NCBI Taxonomy" id="164328"/>
    <lineage>
        <taxon>Eukaryota</taxon>
        <taxon>Sar</taxon>
        <taxon>Stramenopiles</taxon>
        <taxon>Oomycota</taxon>
        <taxon>Peronosporomycetes</taxon>
        <taxon>Peronosporales</taxon>
        <taxon>Peronosporaceae</taxon>
        <taxon>Phytophthora</taxon>
    </lineage>
</organism>
<evidence type="ECO:0000256" key="2">
    <source>
        <dbReference type="SAM" id="Phobius"/>
    </source>
</evidence>
<evidence type="ECO:0008006" key="5">
    <source>
        <dbReference type="Google" id="ProtNLM"/>
    </source>
</evidence>
<dbReference type="eggNOG" id="ENOG502T1VS">
    <property type="taxonomic scope" value="Eukaryota"/>
</dbReference>
<reference evidence="4" key="1">
    <citation type="journal article" date="2006" name="Science">
        <title>Phytophthora genome sequences uncover evolutionary origins and mechanisms of pathogenesis.</title>
        <authorList>
            <person name="Tyler B.M."/>
            <person name="Tripathy S."/>
            <person name="Zhang X."/>
            <person name="Dehal P."/>
            <person name="Jiang R.H."/>
            <person name="Aerts A."/>
            <person name="Arredondo F.D."/>
            <person name="Baxter L."/>
            <person name="Bensasson D."/>
            <person name="Beynon J.L."/>
            <person name="Chapman J."/>
            <person name="Damasceno C.M."/>
            <person name="Dorrance A.E."/>
            <person name="Dou D."/>
            <person name="Dickerman A.W."/>
            <person name="Dubchak I.L."/>
            <person name="Garbelotto M."/>
            <person name="Gijzen M."/>
            <person name="Gordon S.G."/>
            <person name="Govers F."/>
            <person name="Grunwald N.J."/>
            <person name="Huang W."/>
            <person name="Ivors K.L."/>
            <person name="Jones R.W."/>
            <person name="Kamoun S."/>
            <person name="Krampis K."/>
            <person name="Lamour K.H."/>
            <person name="Lee M.K."/>
            <person name="McDonald W.H."/>
            <person name="Medina M."/>
            <person name="Meijer H.J."/>
            <person name="Nordberg E.K."/>
            <person name="Maclean D.J."/>
            <person name="Ospina-Giraldo M.D."/>
            <person name="Morris P.F."/>
            <person name="Phuntumart V."/>
            <person name="Putnam N.H."/>
            <person name="Rash S."/>
            <person name="Rose J.K."/>
            <person name="Sakihama Y."/>
            <person name="Salamov A.A."/>
            <person name="Savidor A."/>
            <person name="Scheuring C.F."/>
            <person name="Smith B.M."/>
            <person name="Sobral B.W."/>
            <person name="Terry A."/>
            <person name="Torto-Alalibo T.A."/>
            <person name="Win J."/>
            <person name="Xu Z."/>
            <person name="Zhang H."/>
            <person name="Grigoriev I.V."/>
            <person name="Rokhsar D.S."/>
            <person name="Boore J.L."/>
        </authorList>
    </citation>
    <scope>NUCLEOTIDE SEQUENCE [LARGE SCALE GENOMIC DNA]</scope>
    <source>
        <strain evidence="4">Pr102</strain>
    </source>
</reference>
<dbReference type="PANTHER" id="PTHR19241">
    <property type="entry name" value="ATP-BINDING CASSETTE TRANSPORTER"/>
    <property type="match status" value="1"/>
</dbReference>
<dbReference type="Proteomes" id="UP000005238">
    <property type="component" value="Unassembled WGS sequence"/>
</dbReference>
<evidence type="ECO:0000313" key="4">
    <source>
        <dbReference type="Proteomes" id="UP000005238"/>
    </source>
</evidence>
<dbReference type="InParanoid" id="H3GIX2"/>
<protein>
    <recommendedName>
        <fullName evidence="5">ABC-2 type transporter domain-containing protein</fullName>
    </recommendedName>
</protein>
<dbReference type="HOGENOM" id="CLU_1252830_0_0_1"/>
<evidence type="ECO:0000313" key="3">
    <source>
        <dbReference type="EnsemblProtists" id="Phyra76040"/>
    </source>
</evidence>
<accession>H3GIX2</accession>
<keyword evidence="2" id="KW-0812">Transmembrane</keyword>
<keyword evidence="2" id="KW-0472">Membrane</keyword>
<keyword evidence="4" id="KW-1185">Reference proteome</keyword>
<keyword evidence="2" id="KW-1133">Transmembrane helix</keyword>
<dbReference type="EMBL" id="DS566012">
    <property type="status" value="NOT_ANNOTATED_CDS"/>
    <property type="molecule type" value="Genomic_DNA"/>
</dbReference>
<evidence type="ECO:0000256" key="1">
    <source>
        <dbReference type="ARBA" id="ARBA00022448"/>
    </source>
</evidence>
<dbReference type="AlphaFoldDB" id="H3GIX2"/>
<feature type="transmembrane region" description="Helical" evidence="2">
    <location>
        <begin position="158"/>
        <end position="181"/>
    </location>
</feature>
<sequence length="221" mass="24942">MDTENEWVVYGIIYMAVMYAVFHVPVVPDPHNTKKSVDLLMDANRLTQQVTAEQQAFVDDRVREAMQAEPINALLHRVVRLRVRNVCVLARESCDGAVAQPLFANKRAATSATQMKSVVNRFFQMHWRTPIYNLTLMILTIILVLLFSSVIIDTEYASFFGMNSGLSISLFLSMAAFQSVLSRTCSKRDSFYRERALQAVGPTRPHPPPIGVHCTGNLFKC</sequence>
<dbReference type="EnsemblProtists" id="Phyra76040">
    <property type="protein sequence ID" value="Phyra76040"/>
    <property type="gene ID" value="Phyra76040"/>
</dbReference>
<keyword evidence="1" id="KW-0813">Transport</keyword>